<feature type="domain" description="N-acetyltransferase" evidence="3">
    <location>
        <begin position="20"/>
        <end position="160"/>
    </location>
</feature>
<evidence type="ECO:0000256" key="2">
    <source>
        <dbReference type="ARBA" id="ARBA00023315"/>
    </source>
</evidence>
<evidence type="ECO:0000259" key="3">
    <source>
        <dbReference type="PROSITE" id="PS51186"/>
    </source>
</evidence>
<dbReference type="EMBL" id="BMKF01000004">
    <property type="protein sequence ID" value="GGB81599.1"/>
    <property type="molecule type" value="Genomic_DNA"/>
</dbReference>
<proteinExistence type="predicted"/>
<dbReference type="Gene3D" id="3.40.630.30">
    <property type="match status" value="1"/>
</dbReference>
<dbReference type="CDD" id="cd04301">
    <property type="entry name" value="NAT_SF"/>
    <property type="match status" value="1"/>
</dbReference>
<dbReference type="InterPro" id="IPR000182">
    <property type="entry name" value="GNAT_dom"/>
</dbReference>
<dbReference type="PANTHER" id="PTHR43877:SF2">
    <property type="entry name" value="AMINOALKYLPHOSPHONATE N-ACETYLTRANSFERASE-RELATED"/>
    <property type="match status" value="1"/>
</dbReference>
<keyword evidence="1" id="KW-0808">Transferase</keyword>
<reference evidence="5" key="1">
    <citation type="journal article" date="2019" name="Int. J. Syst. Evol. Microbiol.">
        <title>The Global Catalogue of Microorganisms (GCM) 10K type strain sequencing project: providing services to taxonomists for standard genome sequencing and annotation.</title>
        <authorList>
            <consortium name="The Broad Institute Genomics Platform"/>
            <consortium name="The Broad Institute Genome Sequencing Center for Infectious Disease"/>
            <person name="Wu L."/>
            <person name="Ma J."/>
        </authorList>
    </citation>
    <scope>NUCLEOTIDE SEQUENCE [LARGE SCALE GENOMIC DNA]</scope>
    <source>
        <strain evidence="5">CGMCC 1.15928</strain>
    </source>
</reference>
<gene>
    <name evidence="4" type="ORF">GCM10011503_32940</name>
</gene>
<sequence>MQAAGRANRAESRKTDYMSLHIRTYREQDRDAVIALWERCALTRPWNDPSADIDLCVRSREATLMVGYREDDLIASVMVGHDGHRGWIYYLAVEPERQGHGHGREMMAEAELWLASRNVGKVQLMVRIGNADAEAFYGALGYEAQDVTVFGKWLNDPNAP</sequence>
<keyword evidence="5" id="KW-1185">Reference proteome</keyword>
<organism evidence="4 5">
    <name type="scientific">Henriciella pelagia</name>
    <dbReference type="NCBI Taxonomy" id="1977912"/>
    <lineage>
        <taxon>Bacteria</taxon>
        <taxon>Pseudomonadati</taxon>
        <taxon>Pseudomonadota</taxon>
        <taxon>Alphaproteobacteria</taxon>
        <taxon>Hyphomonadales</taxon>
        <taxon>Hyphomonadaceae</taxon>
        <taxon>Henriciella</taxon>
    </lineage>
</organism>
<dbReference type="PANTHER" id="PTHR43877">
    <property type="entry name" value="AMINOALKYLPHOSPHONATE N-ACETYLTRANSFERASE-RELATED-RELATED"/>
    <property type="match status" value="1"/>
</dbReference>
<dbReference type="InterPro" id="IPR050832">
    <property type="entry name" value="Bact_Acetyltransf"/>
</dbReference>
<evidence type="ECO:0000313" key="4">
    <source>
        <dbReference type="EMBL" id="GGB81599.1"/>
    </source>
</evidence>
<dbReference type="PROSITE" id="PS51186">
    <property type="entry name" value="GNAT"/>
    <property type="match status" value="1"/>
</dbReference>
<protein>
    <submittedName>
        <fullName evidence="4">GNAT family acetyltransferase</fullName>
    </submittedName>
</protein>
<dbReference type="SUPFAM" id="SSF55729">
    <property type="entry name" value="Acyl-CoA N-acyltransferases (Nat)"/>
    <property type="match status" value="1"/>
</dbReference>
<comment type="caution">
    <text evidence="4">The sequence shown here is derived from an EMBL/GenBank/DDBJ whole genome shotgun (WGS) entry which is preliminary data.</text>
</comment>
<evidence type="ECO:0000313" key="5">
    <source>
        <dbReference type="Proteomes" id="UP000628854"/>
    </source>
</evidence>
<dbReference type="Proteomes" id="UP000628854">
    <property type="component" value="Unassembled WGS sequence"/>
</dbReference>
<dbReference type="InterPro" id="IPR016181">
    <property type="entry name" value="Acyl_CoA_acyltransferase"/>
</dbReference>
<dbReference type="Pfam" id="PF00583">
    <property type="entry name" value="Acetyltransf_1"/>
    <property type="match status" value="1"/>
</dbReference>
<accession>A0ABQ1JZL3</accession>
<name>A0ABQ1JZL3_9PROT</name>
<keyword evidence="2" id="KW-0012">Acyltransferase</keyword>
<dbReference type="NCBIfam" id="NF002959">
    <property type="entry name" value="PRK03624.1"/>
    <property type="match status" value="1"/>
</dbReference>
<evidence type="ECO:0000256" key="1">
    <source>
        <dbReference type="ARBA" id="ARBA00022679"/>
    </source>
</evidence>